<dbReference type="STRING" id="867904.Metho_1533"/>
<dbReference type="KEGG" id="mhz:Metho_1533"/>
<evidence type="ECO:0008006" key="6">
    <source>
        <dbReference type="Google" id="ProtNLM"/>
    </source>
</evidence>
<dbReference type="RefSeq" id="WP_015324898.1">
    <property type="nucleotide sequence ID" value="NC_019977.1"/>
</dbReference>
<organism evidence="4 5">
    <name type="scientific">Methanomethylovorans hollandica (strain DSM 15978 / NBRC 107637 / DMS1)</name>
    <dbReference type="NCBI Taxonomy" id="867904"/>
    <lineage>
        <taxon>Archaea</taxon>
        <taxon>Methanobacteriati</taxon>
        <taxon>Methanobacteriota</taxon>
        <taxon>Stenosarchaea group</taxon>
        <taxon>Methanomicrobia</taxon>
        <taxon>Methanosarcinales</taxon>
        <taxon>Methanosarcinaceae</taxon>
        <taxon>Methanomethylovorans</taxon>
    </lineage>
</organism>
<dbReference type="HOGENOM" id="CLU_082927_0_0_2"/>
<dbReference type="Proteomes" id="UP000010866">
    <property type="component" value="Chromosome"/>
</dbReference>
<dbReference type="InterPro" id="IPR056757">
    <property type="entry name" value="DUF2110_C"/>
</dbReference>
<name>L0L051_METHD</name>
<evidence type="ECO:0000313" key="5">
    <source>
        <dbReference type="Proteomes" id="UP000010866"/>
    </source>
</evidence>
<dbReference type="Pfam" id="PF09883">
    <property type="entry name" value="DUF2110"/>
    <property type="match status" value="1"/>
</dbReference>
<evidence type="ECO:0000313" key="4">
    <source>
        <dbReference type="EMBL" id="AGB49733.1"/>
    </source>
</evidence>
<evidence type="ECO:0000259" key="1">
    <source>
        <dbReference type="Pfam" id="PF09883"/>
    </source>
</evidence>
<dbReference type="AlphaFoldDB" id="L0L051"/>
<dbReference type="Pfam" id="PF24873">
    <property type="entry name" value="DUF2110_C"/>
    <property type="match status" value="1"/>
</dbReference>
<feature type="domain" description="DUF2110" evidence="3">
    <location>
        <begin position="160"/>
        <end position="226"/>
    </location>
</feature>
<dbReference type="InterPro" id="IPR056758">
    <property type="entry name" value="DUF2110_N"/>
</dbReference>
<keyword evidence="5" id="KW-1185">Reference proteome</keyword>
<dbReference type="OrthoDB" id="120309at2157"/>
<gene>
    <name evidence="4" type="ordered locus">Metho_1533</name>
</gene>
<feature type="domain" description="DUF2110" evidence="2">
    <location>
        <begin position="3"/>
        <end position="71"/>
    </location>
</feature>
<sequence>MNKITLCIKVYGNEKKTVDTISVTIANELKELAVKAMITVSEDRWTVVEIEGEDEEFASNLLIRQYGTPTSIPEEGNVYKGFIDAIEEDRIVVDIGTKVSIASENMQYLGIGSARQIAARFGMIRYLPVEIEIMNDPSKLQGKFSKYQADIWWQWKKAGHDRVTANNITRSELKAAIKRTGHARDIYGTERLGIMEHAIVCRETTDGPGIVAAIGRLVPSELGVIIGSI</sequence>
<accession>L0L051</accession>
<dbReference type="EMBL" id="CP003362">
    <property type="protein sequence ID" value="AGB49733.1"/>
    <property type="molecule type" value="Genomic_DNA"/>
</dbReference>
<dbReference type="InterPro" id="IPR056756">
    <property type="entry name" value="DUF2110_central"/>
</dbReference>
<proteinExistence type="predicted"/>
<evidence type="ECO:0000259" key="2">
    <source>
        <dbReference type="Pfam" id="PF24872"/>
    </source>
</evidence>
<protein>
    <recommendedName>
        <fullName evidence="6">DUF2110 family protein</fullName>
    </recommendedName>
</protein>
<dbReference type="Pfam" id="PF24872">
    <property type="entry name" value="DUF2110_N"/>
    <property type="match status" value="1"/>
</dbReference>
<dbReference type="GeneID" id="14407342"/>
<feature type="domain" description="DUF2110" evidence="1">
    <location>
        <begin position="74"/>
        <end position="156"/>
    </location>
</feature>
<reference evidence="5" key="1">
    <citation type="submission" date="2012-02" db="EMBL/GenBank/DDBJ databases">
        <title>Complete sequence of chromosome of Methanomethylovorans hollandica DSM 15978.</title>
        <authorList>
            <person name="Lucas S."/>
            <person name="Copeland A."/>
            <person name="Lapidus A."/>
            <person name="Glavina del Rio T."/>
            <person name="Dalin E."/>
            <person name="Tice H."/>
            <person name="Bruce D."/>
            <person name="Goodwin L."/>
            <person name="Pitluck S."/>
            <person name="Peters L."/>
            <person name="Mikhailova N."/>
            <person name="Held B."/>
            <person name="Kyrpides N."/>
            <person name="Mavromatis K."/>
            <person name="Ivanova N."/>
            <person name="Brettin T."/>
            <person name="Detter J.C."/>
            <person name="Han C."/>
            <person name="Larimer F."/>
            <person name="Land M."/>
            <person name="Hauser L."/>
            <person name="Markowitz V."/>
            <person name="Cheng J.-F."/>
            <person name="Hugenholtz P."/>
            <person name="Woyke T."/>
            <person name="Wu D."/>
            <person name="Spring S."/>
            <person name="Schroeder M."/>
            <person name="Brambilla E."/>
            <person name="Klenk H.-P."/>
            <person name="Eisen J.A."/>
        </authorList>
    </citation>
    <scope>NUCLEOTIDE SEQUENCE [LARGE SCALE GENOMIC DNA]</scope>
    <source>
        <strain evidence="5">DSM 15978 / NBRC 107637 / DMS1</strain>
    </source>
</reference>
<evidence type="ECO:0000259" key="3">
    <source>
        <dbReference type="Pfam" id="PF24873"/>
    </source>
</evidence>